<evidence type="ECO:0000313" key="1">
    <source>
        <dbReference type="EMBL" id="PPJ62264.1"/>
    </source>
</evidence>
<dbReference type="OrthoDB" id="9866413at2"/>
<gene>
    <name evidence="1" type="ORF">CUN59_16470</name>
</gene>
<sequence length="174" mass="19876">MENIQTIGNSLVTEIEFQKYIAELEDYYEKKLTNFAINVYRERISQCQEMDDKSLQIAVTKCINNHACGEKFFPSAEMLIQYGLENNAEKEMNKTVNYLEQIELLKKSDEIIAMSVWTKDNIAEMLVSNGYTDSDENILATIDEIIGLLGKNDAHHKFILEIAIGRAKKDGAIK</sequence>
<dbReference type="RefSeq" id="WP_104388855.1">
    <property type="nucleotide sequence ID" value="NZ_PGEM01000131.1"/>
</dbReference>
<proteinExistence type="predicted"/>
<organism evidence="1 2">
    <name type="scientific">Cuspidothrix issatschenkoi CHARLIE-1</name>
    <dbReference type="NCBI Taxonomy" id="2052836"/>
    <lineage>
        <taxon>Bacteria</taxon>
        <taxon>Bacillati</taxon>
        <taxon>Cyanobacteriota</taxon>
        <taxon>Cyanophyceae</taxon>
        <taxon>Nostocales</taxon>
        <taxon>Aphanizomenonaceae</taxon>
        <taxon>Cuspidothrix</taxon>
    </lineage>
</organism>
<dbReference type="EMBL" id="PGEM01000131">
    <property type="protein sequence ID" value="PPJ62264.1"/>
    <property type="molecule type" value="Genomic_DNA"/>
</dbReference>
<reference evidence="1 2" key="1">
    <citation type="submission" date="2018-02" db="EMBL/GenBank/DDBJ databases">
        <title>Discovery of a pederin family compound in a non-symbiotic bloom-forming cyanobacterium.</title>
        <authorList>
            <person name="Kust A."/>
            <person name="Mares J."/>
            <person name="Jokela J."/>
            <person name="Urajova P."/>
            <person name="Hajek J."/>
            <person name="Saurav K."/>
            <person name="Voracova K."/>
            <person name="Fewer D.P."/>
            <person name="Haapaniemi E."/>
            <person name="Permi P."/>
            <person name="Rehakova K."/>
            <person name="Sivonen K."/>
            <person name="Hrouzek P."/>
        </authorList>
    </citation>
    <scope>NUCLEOTIDE SEQUENCE [LARGE SCALE GENOMIC DNA]</scope>
    <source>
        <strain evidence="1 2">CHARLIE-1</strain>
    </source>
</reference>
<dbReference type="Proteomes" id="UP000239589">
    <property type="component" value="Unassembled WGS sequence"/>
</dbReference>
<dbReference type="AlphaFoldDB" id="A0A2S6CR62"/>
<name>A0A2S6CR62_9CYAN</name>
<comment type="caution">
    <text evidence="1">The sequence shown here is derived from an EMBL/GenBank/DDBJ whole genome shotgun (WGS) entry which is preliminary data.</text>
</comment>
<protein>
    <submittedName>
        <fullName evidence="1">Uncharacterized protein</fullName>
    </submittedName>
</protein>
<keyword evidence="2" id="KW-1185">Reference proteome</keyword>
<accession>A0A2S6CR62</accession>
<evidence type="ECO:0000313" key="2">
    <source>
        <dbReference type="Proteomes" id="UP000239589"/>
    </source>
</evidence>